<keyword evidence="3 10" id="KW-0732">Signal</keyword>
<dbReference type="SUPFAM" id="SSF48452">
    <property type="entry name" value="TPR-like"/>
    <property type="match status" value="1"/>
</dbReference>
<evidence type="ECO:0000256" key="1">
    <source>
        <dbReference type="ARBA" id="ARBA00004370"/>
    </source>
</evidence>
<dbReference type="Pfam" id="PF03958">
    <property type="entry name" value="Secretin_N"/>
    <property type="match status" value="1"/>
</dbReference>
<dbReference type="InterPro" id="IPR050810">
    <property type="entry name" value="Bact_Secretion_Sys_Channel"/>
</dbReference>
<evidence type="ECO:0000256" key="6">
    <source>
        <dbReference type="PROSITE-ProRule" id="PRU00339"/>
    </source>
</evidence>
<evidence type="ECO:0000256" key="7">
    <source>
        <dbReference type="RuleBase" id="RU004003"/>
    </source>
</evidence>
<dbReference type="EMBL" id="JAJITC010000001">
    <property type="protein sequence ID" value="MCC8400741.1"/>
    <property type="molecule type" value="Genomic_DNA"/>
</dbReference>
<dbReference type="InterPro" id="IPR001775">
    <property type="entry name" value="GspD/PilQ"/>
</dbReference>
<comment type="caution">
    <text evidence="12">The sequence shown here is derived from an EMBL/GenBank/DDBJ whole genome shotgun (WGS) entry which is preliminary data.</text>
</comment>
<evidence type="ECO:0000259" key="11">
    <source>
        <dbReference type="SMART" id="SM00965"/>
    </source>
</evidence>
<feature type="domain" description="Secretin/TonB short N-terminal" evidence="11">
    <location>
        <begin position="186"/>
        <end position="237"/>
    </location>
</feature>
<dbReference type="RefSeq" id="WP_230559817.1">
    <property type="nucleotide sequence ID" value="NZ_JAJITC010000001.1"/>
</dbReference>
<keyword evidence="4" id="KW-0472">Membrane</keyword>
<dbReference type="PRINTS" id="PR00811">
    <property type="entry name" value="BCTERIALGSPD"/>
</dbReference>
<evidence type="ECO:0000313" key="13">
    <source>
        <dbReference type="Proteomes" id="UP001430614"/>
    </source>
</evidence>
<dbReference type="SMART" id="SM00965">
    <property type="entry name" value="STN"/>
    <property type="match status" value="1"/>
</dbReference>
<dbReference type="InterPro" id="IPR011990">
    <property type="entry name" value="TPR-like_helical_dom_sf"/>
</dbReference>
<comment type="similarity">
    <text evidence="7">Belongs to the bacterial secretin family.</text>
</comment>
<evidence type="ECO:0000256" key="10">
    <source>
        <dbReference type="SAM" id="SignalP"/>
    </source>
</evidence>
<dbReference type="PROSITE" id="PS51257">
    <property type="entry name" value="PROKAR_LIPOPROTEIN"/>
    <property type="match status" value="1"/>
</dbReference>
<protein>
    <submittedName>
        <fullName evidence="12">General secretion pathway protein GspD</fullName>
    </submittedName>
</protein>
<evidence type="ECO:0000256" key="3">
    <source>
        <dbReference type="ARBA" id="ARBA00022729"/>
    </source>
</evidence>
<dbReference type="Gene3D" id="3.30.1370.120">
    <property type="match status" value="1"/>
</dbReference>
<gene>
    <name evidence="12" type="ORF">LJ655_02325</name>
</gene>
<evidence type="ECO:0000256" key="5">
    <source>
        <dbReference type="ARBA" id="ARBA00023237"/>
    </source>
</evidence>
<comment type="subcellular location">
    <subcellularLocation>
        <location evidence="8">Cell outer membrane</location>
    </subcellularLocation>
    <subcellularLocation>
        <location evidence="1">Membrane</location>
    </subcellularLocation>
</comment>
<evidence type="ECO:0000256" key="8">
    <source>
        <dbReference type="RuleBase" id="RU004004"/>
    </source>
</evidence>
<dbReference type="InterPro" id="IPR005644">
    <property type="entry name" value="NolW-like"/>
</dbReference>
<feature type="compositionally biased region" description="Low complexity" evidence="9">
    <location>
        <begin position="649"/>
        <end position="698"/>
    </location>
</feature>
<dbReference type="InterPro" id="IPR019734">
    <property type="entry name" value="TPR_rpt"/>
</dbReference>
<dbReference type="PANTHER" id="PTHR30332">
    <property type="entry name" value="PROBABLE GENERAL SECRETION PATHWAY PROTEIN D"/>
    <property type="match status" value="1"/>
</dbReference>
<keyword evidence="13" id="KW-1185">Reference proteome</keyword>
<feature type="compositionally biased region" description="Pro residues" evidence="9">
    <location>
        <begin position="625"/>
        <end position="636"/>
    </location>
</feature>
<dbReference type="Pfam" id="PF00263">
    <property type="entry name" value="Secretin"/>
    <property type="match status" value="1"/>
</dbReference>
<evidence type="ECO:0000256" key="4">
    <source>
        <dbReference type="ARBA" id="ARBA00023136"/>
    </source>
</evidence>
<proteinExistence type="inferred from homology"/>
<keyword evidence="5" id="KW-0998">Cell outer membrane</keyword>
<dbReference type="InterPro" id="IPR004846">
    <property type="entry name" value="T2SS/T3SS_dom"/>
</dbReference>
<feature type="compositionally biased region" description="Polar residues" evidence="9">
    <location>
        <begin position="605"/>
        <end position="617"/>
    </location>
</feature>
<dbReference type="PROSITE" id="PS50005">
    <property type="entry name" value="TPR"/>
    <property type="match status" value="1"/>
</dbReference>
<organism evidence="12 13">
    <name type="scientific">Paraburkholderia translucens</name>
    <dbReference type="NCBI Taxonomy" id="2886945"/>
    <lineage>
        <taxon>Bacteria</taxon>
        <taxon>Pseudomonadati</taxon>
        <taxon>Pseudomonadota</taxon>
        <taxon>Betaproteobacteria</taxon>
        <taxon>Burkholderiales</taxon>
        <taxon>Burkholderiaceae</taxon>
        <taxon>Paraburkholderia</taxon>
    </lineage>
</organism>
<feature type="repeat" description="TPR" evidence="6">
    <location>
        <begin position="47"/>
        <end position="80"/>
    </location>
</feature>
<feature type="signal peptide" evidence="10">
    <location>
        <begin position="1"/>
        <end position="22"/>
    </location>
</feature>
<accession>A0ABS8K7L7</accession>
<evidence type="ECO:0000313" key="12">
    <source>
        <dbReference type="EMBL" id="MCC8400741.1"/>
    </source>
</evidence>
<reference evidence="12 13" key="1">
    <citation type="submission" date="2021-11" db="EMBL/GenBank/DDBJ databases">
        <authorList>
            <person name="Oh E.-T."/>
            <person name="Kim S.-B."/>
        </authorList>
    </citation>
    <scope>NUCLEOTIDE SEQUENCE [LARGE SCALE GENOMIC DNA]</scope>
    <source>
        <strain evidence="12 13">MMS20-SJTN17</strain>
    </source>
</reference>
<feature type="chain" id="PRO_5046545241" evidence="10">
    <location>
        <begin position="23"/>
        <end position="736"/>
    </location>
</feature>
<keyword evidence="2 8" id="KW-0813">Transport</keyword>
<dbReference type="PANTHER" id="PTHR30332:SF17">
    <property type="entry name" value="TYPE IV PILIATION SYSTEM PROTEIN DR_0774-RELATED"/>
    <property type="match status" value="1"/>
</dbReference>
<feature type="compositionally biased region" description="Pro residues" evidence="9">
    <location>
        <begin position="699"/>
        <end position="716"/>
    </location>
</feature>
<feature type="region of interest" description="Disordered" evidence="9">
    <location>
        <begin position="575"/>
        <end position="736"/>
    </location>
</feature>
<name>A0ABS8K7L7_9BURK</name>
<dbReference type="InterPro" id="IPR038591">
    <property type="entry name" value="NolW-like_sf"/>
</dbReference>
<evidence type="ECO:0000256" key="2">
    <source>
        <dbReference type="ARBA" id="ARBA00022448"/>
    </source>
</evidence>
<evidence type="ECO:0000256" key="9">
    <source>
        <dbReference type="SAM" id="MobiDB-lite"/>
    </source>
</evidence>
<keyword evidence="6" id="KW-0802">TPR repeat</keyword>
<sequence length="736" mass="79186">MPLTKRVAAYIALAVLALGGCAAPTRQTEPTNAQLQVDYLRDRDERMNALLDEAEAYIASYQYDLAVQVLIRAYQIDPTSERGRKIGARLDRDRRDLTSLQEADRMMQRGSYALAEERVHRVLVQNPTNPLAQQMLREIQDKRNQQRALKEEKVAASSIMHTPVSLQFRDANVRMVFEALSKTTGLNVIFDRDVRADLKTTIFVTNATLQDTVDMILMQSQLDKKQLNASTLFIYPATPAKELEYQELKVRTFQLSNVDAKQIQGLLKSLLKLKEVVVDEHANTVTIRGTPDTIRVAEEMIAAQDIPEPEVMMEVQVLEVSHERLTDLGIEWPNSFTMSTPSTASTWGDLHHLPINALNVSGLSATANFKLTDTDANLLASPRIRARNKEKARILIGDKVPVISSSSTPSTSGPSYTQTVQYLDVGIKLEIEPQVYRDGDVGMKLSLEVSNITNTIQTGGSSSGGLTTLAYQIGTRNASTSLRLRDGETQILGGLISDNDRASADKVPGLGQLPVLGRLFSNHNNDHVKTEIVLQITPHIVRAQTSADADTQEVWSGTDVNVHADQLRLDPVVAELEPTTPHPVVRRPGSVGGGTTEGAPAATPHSSTQSRPATSPPESAFGQPPAQPRTTPPPQPFGGRYSTLPALPAPATNGPQPPAGQGAAEAPSGSDSANANANGGAAQNSSAAPAAQAAVSTTPPEPAAPAAPTTPPPILVMPPGDMSSDNPLHPVQNGGY</sequence>
<dbReference type="Proteomes" id="UP001430614">
    <property type="component" value="Unassembled WGS sequence"/>
</dbReference>
<dbReference type="InterPro" id="IPR011662">
    <property type="entry name" value="Secretin/TonB_short_N"/>
</dbReference>